<accession>A0A0D0DVD1</accession>
<reference evidence="3" key="2">
    <citation type="submission" date="2015-01" db="EMBL/GenBank/DDBJ databases">
        <title>Evolutionary Origins and Diversification of the Mycorrhizal Mutualists.</title>
        <authorList>
            <consortium name="DOE Joint Genome Institute"/>
            <consortium name="Mycorrhizal Genomics Consortium"/>
            <person name="Kohler A."/>
            <person name="Kuo A."/>
            <person name="Nagy L.G."/>
            <person name="Floudas D."/>
            <person name="Copeland A."/>
            <person name="Barry K.W."/>
            <person name="Cichocki N."/>
            <person name="Veneault-Fourrey C."/>
            <person name="LaButti K."/>
            <person name="Lindquist E.A."/>
            <person name="Lipzen A."/>
            <person name="Lundell T."/>
            <person name="Morin E."/>
            <person name="Murat C."/>
            <person name="Riley R."/>
            <person name="Ohm R."/>
            <person name="Sun H."/>
            <person name="Tunlid A."/>
            <person name="Henrissat B."/>
            <person name="Grigoriev I.V."/>
            <person name="Hibbett D.S."/>
            <person name="Martin F."/>
        </authorList>
    </citation>
    <scope>NUCLEOTIDE SEQUENCE [LARGE SCALE GENOMIC DNA]</scope>
    <source>
        <strain evidence="3">Ve08.2h10</strain>
    </source>
</reference>
<dbReference type="Proteomes" id="UP000054538">
    <property type="component" value="Unassembled WGS sequence"/>
</dbReference>
<dbReference type="PANTHER" id="PTHR28221">
    <property type="entry name" value="RNA POLYMERASE I-SPECIFIC TRANSCRIPTION INITIATION FACTOR RRN6"/>
    <property type="match status" value="1"/>
</dbReference>
<feature type="region of interest" description="Disordered" evidence="1">
    <location>
        <begin position="1"/>
        <end position="33"/>
    </location>
</feature>
<dbReference type="InParanoid" id="A0A0D0DVD1"/>
<protein>
    <submittedName>
        <fullName evidence="2">Uncharacterized protein</fullName>
    </submittedName>
</protein>
<feature type="compositionally biased region" description="Basic and acidic residues" evidence="1">
    <location>
        <begin position="1"/>
        <end position="15"/>
    </location>
</feature>
<reference evidence="2 3" key="1">
    <citation type="submission" date="2014-04" db="EMBL/GenBank/DDBJ databases">
        <authorList>
            <consortium name="DOE Joint Genome Institute"/>
            <person name="Kuo A."/>
            <person name="Kohler A."/>
            <person name="Jargeat P."/>
            <person name="Nagy L.G."/>
            <person name="Floudas D."/>
            <person name="Copeland A."/>
            <person name="Barry K.W."/>
            <person name="Cichocki N."/>
            <person name="Veneault-Fourrey C."/>
            <person name="LaButti K."/>
            <person name="Lindquist E.A."/>
            <person name="Lipzen A."/>
            <person name="Lundell T."/>
            <person name="Morin E."/>
            <person name="Murat C."/>
            <person name="Sun H."/>
            <person name="Tunlid A."/>
            <person name="Henrissat B."/>
            <person name="Grigoriev I.V."/>
            <person name="Hibbett D.S."/>
            <person name="Martin F."/>
            <person name="Nordberg H.P."/>
            <person name="Cantor M.N."/>
            <person name="Hua S.X."/>
        </authorList>
    </citation>
    <scope>NUCLEOTIDE SEQUENCE [LARGE SCALE GENOMIC DNA]</scope>
    <source>
        <strain evidence="2 3">Ve08.2h10</strain>
    </source>
</reference>
<gene>
    <name evidence="2" type="ORF">PAXRUDRAFT_823553</name>
</gene>
<keyword evidence="3" id="KW-1185">Reference proteome</keyword>
<dbReference type="InterPro" id="IPR019350">
    <property type="entry name" value="RNA_pol_I-sp_TIF_RRN6-like"/>
</dbReference>
<dbReference type="PANTHER" id="PTHR28221:SF2">
    <property type="entry name" value="RNA POLYMERASE I-SPECIFIC TRANSCRIPTION INITIATION FACTOR RRN6"/>
    <property type="match status" value="1"/>
</dbReference>
<proteinExistence type="predicted"/>
<dbReference type="EMBL" id="KN824883">
    <property type="protein sequence ID" value="KIK98708.1"/>
    <property type="molecule type" value="Genomic_DNA"/>
</dbReference>
<name>A0A0D0DVD1_9AGAM</name>
<dbReference type="HOGENOM" id="CLU_007284_0_0_1"/>
<evidence type="ECO:0000313" key="2">
    <source>
        <dbReference type="EMBL" id="KIK98708.1"/>
    </source>
</evidence>
<sequence>MEHWPGDERQNRTQDPDQSQTKGKKKPHAQDTSFWHWPHLEYGSIGRATLVPKDGRVQWSTAVDTSRRRTLVPLGKPTRIFPATRPPQLNVREHSARKRTEQGLQYLRTHFPDADFPAQLVGGELDVEAKEARDLEALDPFLGNLLEILPSHRNQDGYTAAYPMGELNRELNISQFCPDASRNMLFKPSGASSFTFETPILQISSGFASSPWVATPSSTLVVRTYTSASLLRVVTRQEGLRSKVTRELDITRSDIGNAPIMDSRILAAGPDMVVVDRNGTVYKCNAYRGGKAMQLIGCHTPASDDNFWQLGTTHRNDECFLTSCKAVKHLDFRSAGTIANVFSLNHTDVMVTSFECPTHDYLSRVTTTSEVIWLDDRFRRRPLMSFKHQRSYDRTLRVLTADLSSGPLSLLMSRRNDLVTVYDVNRATDGLTHCNSTPACFPRDGPTLTSYNGHTLIVSPSRTEFMLLRLRQQGSIHRQDIRVVGPDEDELQDVQEDRATHHWNGDVQRLDKLATELQPDFGPVAMRHYTEVDFRGAYQKIFVMPDDSREDAGGETFGSMMDRLPNFWSDADATIENMLTMSDVAFRAEEDPKLPSRADFFTGGSINSKRGFHSLIRDRLPFQNLASAASWHYNIRDTLTGPFYDHSGNWPALHESLKELDLVSDTERPSPSLRREAEAREQLVLDLALSSNVYSAHPFGRLSASTASAAALDTIPKPASEMSFGDEPPEVEFGYLRPVLKVGADHYANRETELDQDTAVSSPVGVRLLLAEWKVGTDPADYRYRDPYGVTEDTIPHKGHALPTQAPATQRKQLQSQRPPPIQPMQWPPSAARTHTVQQTHSQTLIDATSEVFSQELAISTQVLPGPFGGRPVAGAKKPVRKRLGGF</sequence>
<feature type="compositionally biased region" description="Polar residues" evidence="1">
    <location>
        <begin position="806"/>
        <end position="816"/>
    </location>
</feature>
<dbReference type="OrthoDB" id="2382881at2759"/>
<dbReference type="AlphaFoldDB" id="A0A0D0DVD1"/>
<evidence type="ECO:0000313" key="3">
    <source>
        <dbReference type="Proteomes" id="UP000054538"/>
    </source>
</evidence>
<feature type="compositionally biased region" description="Pro residues" evidence="1">
    <location>
        <begin position="818"/>
        <end position="827"/>
    </location>
</feature>
<feature type="region of interest" description="Disordered" evidence="1">
    <location>
        <begin position="791"/>
        <end position="829"/>
    </location>
</feature>
<dbReference type="STRING" id="930991.A0A0D0DVD1"/>
<evidence type="ECO:0000256" key="1">
    <source>
        <dbReference type="SAM" id="MobiDB-lite"/>
    </source>
</evidence>
<organism evidence="2 3">
    <name type="scientific">Paxillus rubicundulus Ve08.2h10</name>
    <dbReference type="NCBI Taxonomy" id="930991"/>
    <lineage>
        <taxon>Eukaryota</taxon>
        <taxon>Fungi</taxon>
        <taxon>Dikarya</taxon>
        <taxon>Basidiomycota</taxon>
        <taxon>Agaricomycotina</taxon>
        <taxon>Agaricomycetes</taxon>
        <taxon>Agaricomycetidae</taxon>
        <taxon>Boletales</taxon>
        <taxon>Paxilineae</taxon>
        <taxon>Paxillaceae</taxon>
        <taxon>Paxillus</taxon>
    </lineage>
</organism>